<keyword evidence="3 9" id="KW-0812">Transmembrane</keyword>
<dbReference type="SUPFAM" id="SSF81321">
    <property type="entry name" value="Family A G protein-coupled receptor-like"/>
    <property type="match status" value="1"/>
</dbReference>
<keyword evidence="5" id="KW-0297">G-protein coupled receptor</keyword>
<dbReference type="Pfam" id="PF00001">
    <property type="entry name" value="7tm_1"/>
    <property type="match status" value="1"/>
</dbReference>
<dbReference type="InterPro" id="IPR017452">
    <property type="entry name" value="GPCR_Rhodpsn_7TM"/>
</dbReference>
<evidence type="ECO:0000256" key="1">
    <source>
        <dbReference type="ARBA" id="ARBA00004141"/>
    </source>
</evidence>
<evidence type="ECO:0000256" key="3">
    <source>
        <dbReference type="ARBA" id="ARBA00022692"/>
    </source>
</evidence>
<feature type="transmembrane region" description="Helical" evidence="9">
    <location>
        <begin position="62"/>
        <end position="83"/>
    </location>
</feature>
<evidence type="ECO:0000256" key="6">
    <source>
        <dbReference type="ARBA" id="ARBA00023136"/>
    </source>
</evidence>
<gene>
    <name evidence="11" type="ORF">OSB1V03_LOCUS11749</name>
</gene>
<comment type="subcellular location">
    <subcellularLocation>
        <location evidence="1">Membrane</location>
        <topology evidence="1">Multi-pass membrane protein</topology>
    </subcellularLocation>
</comment>
<dbReference type="GO" id="GO:0008188">
    <property type="term" value="F:neuropeptide receptor activity"/>
    <property type="evidence" value="ECO:0007669"/>
    <property type="project" value="TreeGrafter"/>
</dbReference>
<evidence type="ECO:0000256" key="7">
    <source>
        <dbReference type="ARBA" id="ARBA00023170"/>
    </source>
</evidence>
<comment type="similarity">
    <text evidence="2">Belongs to the G-protein coupled receptor 1 family.</text>
</comment>
<sequence>MYPFGTSRWSKSLGPFIVCIIWLLGVALGSVIWYNSTAEPFQVSNQTYYDCRETWSVESGRAYTLAIFAITFALPLCILTYVYGAVGYKMIRHSTPGNADAARDEAQHLAKVKLLISFKREWLEGLYETEAGNQIYVALIIAAHWLSMANSFVNPVIYCFMSDNFRTDLKCLATARCPRRYQKSYTGAYGGAGDRSLNGQKRSLRKIRFKSSLAANGNTETTSINQTSPSLALSPNSTIRSIVGHIQRPAASQSAANAAAIIGTPFADGDHKADGKTPYNQMTVIKMRRLANNNNVDNDGNFGGVDNALQLSCENCTVGYKAPDGR</sequence>
<evidence type="ECO:0000313" key="12">
    <source>
        <dbReference type="Proteomes" id="UP000759131"/>
    </source>
</evidence>
<feature type="domain" description="G-protein coupled receptors family 1 profile" evidence="10">
    <location>
        <begin position="1"/>
        <end position="158"/>
    </location>
</feature>
<evidence type="ECO:0000313" key="11">
    <source>
        <dbReference type="EMBL" id="CAD7631340.1"/>
    </source>
</evidence>
<evidence type="ECO:0000256" key="5">
    <source>
        <dbReference type="ARBA" id="ARBA00023040"/>
    </source>
</evidence>
<evidence type="ECO:0000256" key="4">
    <source>
        <dbReference type="ARBA" id="ARBA00022989"/>
    </source>
</evidence>
<evidence type="ECO:0000256" key="2">
    <source>
        <dbReference type="ARBA" id="ARBA00010663"/>
    </source>
</evidence>
<dbReference type="PROSITE" id="PS50262">
    <property type="entry name" value="G_PROTEIN_RECEP_F1_2"/>
    <property type="match status" value="1"/>
</dbReference>
<evidence type="ECO:0000259" key="10">
    <source>
        <dbReference type="PROSITE" id="PS50262"/>
    </source>
</evidence>
<dbReference type="Proteomes" id="UP000759131">
    <property type="component" value="Unassembled WGS sequence"/>
</dbReference>
<dbReference type="GO" id="GO:0005886">
    <property type="term" value="C:plasma membrane"/>
    <property type="evidence" value="ECO:0007669"/>
    <property type="project" value="TreeGrafter"/>
</dbReference>
<dbReference type="PRINTS" id="PR00237">
    <property type="entry name" value="GPCRRHODOPSN"/>
</dbReference>
<keyword evidence="4 9" id="KW-1133">Transmembrane helix</keyword>
<reference evidence="11" key="1">
    <citation type="submission" date="2020-11" db="EMBL/GenBank/DDBJ databases">
        <authorList>
            <person name="Tran Van P."/>
        </authorList>
    </citation>
    <scope>NUCLEOTIDE SEQUENCE</scope>
</reference>
<dbReference type="Gene3D" id="1.20.1070.10">
    <property type="entry name" value="Rhodopsin 7-helix transmembrane proteins"/>
    <property type="match status" value="1"/>
</dbReference>
<dbReference type="AlphaFoldDB" id="A0A7R9KY22"/>
<dbReference type="PANTHER" id="PTHR24238">
    <property type="entry name" value="G-PROTEIN COUPLED RECEPTOR"/>
    <property type="match status" value="1"/>
</dbReference>
<accession>A0A7R9KY22</accession>
<keyword evidence="6 9" id="KW-0472">Membrane</keyword>
<keyword evidence="7" id="KW-0675">Receptor</keyword>
<keyword evidence="8" id="KW-0807">Transducer</keyword>
<proteinExistence type="inferred from homology"/>
<dbReference type="InterPro" id="IPR000276">
    <property type="entry name" value="GPCR_Rhodpsn"/>
</dbReference>
<evidence type="ECO:0000256" key="9">
    <source>
        <dbReference type="SAM" id="Phobius"/>
    </source>
</evidence>
<dbReference type="OrthoDB" id="10037617at2759"/>
<evidence type="ECO:0000256" key="8">
    <source>
        <dbReference type="ARBA" id="ARBA00023224"/>
    </source>
</evidence>
<keyword evidence="12" id="KW-1185">Reference proteome</keyword>
<dbReference type="EMBL" id="CAJPIZ010009315">
    <property type="protein sequence ID" value="CAG2111770.1"/>
    <property type="molecule type" value="Genomic_DNA"/>
</dbReference>
<protein>
    <recommendedName>
        <fullName evidence="10">G-protein coupled receptors family 1 profile domain-containing protein</fullName>
    </recommendedName>
</protein>
<dbReference type="PANTHER" id="PTHR24238:SF69">
    <property type="entry name" value="G-PROTEIN COUPLED RECEPTOR 165"/>
    <property type="match status" value="1"/>
</dbReference>
<organism evidence="11">
    <name type="scientific">Medioppia subpectinata</name>
    <dbReference type="NCBI Taxonomy" id="1979941"/>
    <lineage>
        <taxon>Eukaryota</taxon>
        <taxon>Metazoa</taxon>
        <taxon>Ecdysozoa</taxon>
        <taxon>Arthropoda</taxon>
        <taxon>Chelicerata</taxon>
        <taxon>Arachnida</taxon>
        <taxon>Acari</taxon>
        <taxon>Acariformes</taxon>
        <taxon>Sarcoptiformes</taxon>
        <taxon>Oribatida</taxon>
        <taxon>Brachypylina</taxon>
        <taxon>Oppioidea</taxon>
        <taxon>Oppiidae</taxon>
        <taxon>Medioppia</taxon>
    </lineage>
</organism>
<feature type="transmembrane region" description="Helical" evidence="9">
    <location>
        <begin position="12"/>
        <end position="34"/>
    </location>
</feature>
<dbReference type="EMBL" id="OC863890">
    <property type="protein sequence ID" value="CAD7631340.1"/>
    <property type="molecule type" value="Genomic_DNA"/>
</dbReference>
<name>A0A7R9KY22_9ACAR</name>